<keyword evidence="7 8" id="KW-0472">Membrane</keyword>
<keyword evidence="3" id="KW-0813">Transport</keyword>
<feature type="transmembrane region" description="Helical" evidence="8">
    <location>
        <begin position="91"/>
        <end position="110"/>
    </location>
</feature>
<dbReference type="PANTHER" id="PTHR34975:SF2">
    <property type="entry name" value="SPORE GERMINATION PROTEIN A2"/>
    <property type="match status" value="1"/>
</dbReference>
<feature type="transmembrane region" description="Helical" evidence="8">
    <location>
        <begin position="224"/>
        <end position="247"/>
    </location>
</feature>
<dbReference type="Pfam" id="PF03845">
    <property type="entry name" value="Spore_permease"/>
    <property type="match status" value="1"/>
</dbReference>
<dbReference type="EMBL" id="CP051128">
    <property type="protein sequence ID" value="QIZ08521.1"/>
    <property type="molecule type" value="Genomic_DNA"/>
</dbReference>
<feature type="transmembrane region" description="Helical" evidence="8">
    <location>
        <begin position="192"/>
        <end position="212"/>
    </location>
</feature>
<feature type="transmembrane region" description="Helical" evidence="8">
    <location>
        <begin position="150"/>
        <end position="172"/>
    </location>
</feature>
<comment type="similarity">
    <text evidence="2">Belongs to the amino acid-polyamine-organocation (APC) superfamily. Spore germination protein (SGP) (TC 2.A.3.9) family.</text>
</comment>
<keyword evidence="5 8" id="KW-0812">Transmembrane</keyword>
<dbReference type="GO" id="GO:0009847">
    <property type="term" value="P:spore germination"/>
    <property type="evidence" value="ECO:0007669"/>
    <property type="project" value="InterPro"/>
</dbReference>
<evidence type="ECO:0000256" key="2">
    <source>
        <dbReference type="ARBA" id="ARBA00007998"/>
    </source>
</evidence>
<evidence type="ECO:0000256" key="8">
    <source>
        <dbReference type="SAM" id="Phobius"/>
    </source>
</evidence>
<dbReference type="Proteomes" id="UP000501868">
    <property type="component" value="Chromosome"/>
</dbReference>
<name>A0A6H1P5G5_PRIMG</name>
<feature type="transmembrane region" description="Helical" evidence="8">
    <location>
        <begin position="116"/>
        <end position="138"/>
    </location>
</feature>
<sequence>MVKKRGIKGDHMKERLHPLQLSILLHMCQNGLVVYSLPRLSAEYFGTNGWLSFIFIFVLVNINLMMIAFIYKLGKGRSIFQIIEATVPKWVMVPIYLFIIGVWIGIASMTMREYIFIMKLFFFPALPVSIFIILFTFLSFQLLRGGIYNIAKAIAVLFCFVTPMIFLIFYLFPEFDFARFTTFFFKGETDYFKGALQVYSAFLGIEVSILFFPMVEKKWTKALFIGNLLSMSANFIILFMCFGFFSFDQILNDKYPVMTLFEYTEVAFLSRAENLCFSVFAFKILSMMVIYFWGSQQIFGNIIKSIKPNFWIFIILASGFILALVPDSVVGVEKWLKWLSYCAIGIAWALPIFVLCILFIQIPKNHINRETDNAN</sequence>
<dbReference type="AlphaFoldDB" id="A0A6H1P5G5"/>
<evidence type="ECO:0000256" key="1">
    <source>
        <dbReference type="ARBA" id="ARBA00004141"/>
    </source>
</evidence>
<keyword evidence="6 8" id="KW-1133">Transmembrane helix</keyword>
<keyword evidence="4" id="KW-0309">Germination</keyword>
<proteinExistence type="inferred from homology"/>
<evidence type="ECO:0000256" key="6">
    <source>
        <dbReference type="ARBA" id="ARBA00022989"/>
    </source>
</evidence>
<comment type="subcellular location">
    <subcellularLocation>
        <location evidence="1">Membrane</location>
        <topology evidence="1">Multi-pass membrane protein</topology>
    </subcellularLocation>
</comment>
<evidence type="ECO:0000256" key="5">
    <source>
        <dbReference type="ARBA" id="ARBA00022692"/>
    </source>
</evidence>
<organism evidence="9 10">
    <name type="scientific">Priestia megaterium</name>
    <name type="common">Bacillus megaterium</name>
    <dbReference type="NCBI Taxonomy" id="1404"/>
    <lineage>
        <taxon>Bacteria</taxon>
        <taxon>Bacillati</taxon>
        <taxon>Bacillota</taxon>
        <taxon>Bacilli</taxon>
        <taxon>Bacillales</taxon>
        <taxon>Bacillaceae</taxon>
        <taxon>Priestia</taxon>
    </lineage>
</organism>
<dbReference type="InterPro" id="IPR004761">
    <property type="entry name" value="Spore_GerAB"/>
</dbReference>
<gene>
    <name evidence="9" type="ORF">HFZ78_18900</name>
</gene>
<feature type="transmembrane region" description="Helical" evidence="8">
    <location>
        <begin position="306"/>
        <end position="326"/>
    </location>
</feature>
<protein>
    <submittedName>
        <fullName evidence="9">GerAB/ArcD/ProY family transporter</fullName>
    </submittedName>
</protein>
<evidence type="ECO:0000256" key="3">
    <source>
        <dbReference type="ARBA" id="ARBA00022448"/>
    </source>
</evidence>
<evidence type="ECO:0000313" key="10">
    <source>
        <dbReference type="Proteomes" id="UP000501868"/>
    </source>
</evidence>
<evidence type="ECO:0000256" key="4">
    <source>
        <dbReference type="ARBA" id="ARBA00022544"/>
    </source>
</evidence>
<dbReference type="GO" id="GO:0016020">
    <property type="term" value="C:membrane"/>
    <property type="evidence" value="ECO:0007669"/>
    <property type="project" value="UniProtKB-SubCell"/>
</dbReference>
<feature type="transmembrane region" description="Helical" evidence="8">
    <location>
        <begin position="267"/>
        <end position="294"/>
    </location>
</feature>
<feature type="transmembrane region" description="Helical" evidence="8">
    <location>
        <begin position="50"/>
        <end position="71"/>
    </location>
</feature>
<accession>A0A6H1P5G5</accession>
<evidence type="ECO:0000313" key="9">
    <source>
        <dbReference type="EMBL" id="QIZ08521.1"/>
    </source>
</evidence>
<evidence type="ECO:0000256" key="7">
    <source>
        <dbReference type="ARBA" id="ARBA00023136"/>
    </source>
</evidence>
<dbReference type="PANTHER" id="PTHR34975">
    <property type="entry name" value="SPORE GERMINATION PROTEIN A2"/>
    <property type="match status" value="1"/>
</dbReference>
<feature type="transmembrane region" description="Helical" evidence="8">
    <location>
        <begin position="338"/>
        <end position="360"/>
    </location>
</feature>
<reference evidence="9 10" key="2">
    <citation type="submission" date="2020-04" db="EMBL/GenBank/DDBJ databases">
        <authorList>
            <person name="Fomenkov A."/>
            <person name="Anton B.P."/>
            <person name="Roberts R.J."/>
        </authorList>
    </citation>
    <scope>NUCLEOTIDE SEQUENCE [LARGE SCALE GENOMIC DNA]</scope>
    <source>
        <strain evidence="9 10">S2</strain>
    </source>
</reference>
<reference evidence="9 10" key="1">
    <citation type="submission" date="2020-04" db="EMBL/GenBank/DDBJ databases">
        <title>Genome-Wide Identification of 5-Methylcytosine Sites in Bacterial Genomes By High-Throughput Sequencing of MspJI Restriction Fragments.</title>
        <authorList>
            <person name="Wu V."/>
        </authorList>
    </citation>
    <scope>NUCLEOTIDE SEQUENCE [LARGE SCALE GENOMIC DNA]</scope>
    <source>
        <strain evidence="9 10">S2</strain>
    </source>
</reference>